<evidence type="ECO:0000256" key="10">
    <source>
        <dbReference type="ARBA" id="ARBA00049302"/>
    </source>
</evidence>
<dbReference type="InterPro" id="IPR049560">
    <property type="entry name" value="MeTrfase_RsmB-F_NOP2_cat"/>
</dbReference>
<reference evidence="13" key="1">
    <citation type="submission" date="2019-08" db="EMBL/GenBank/DDBJ databases">
        <title>The improved chromosome-level genome for the pearl oyster Pinctada fucata martensii using PacBio sequencing and Hi-C.</title>
        <authorList>
            <person name="Zheng Z."/>
        </authorList>
    </citation>
    <scope>NUCLEOTIDE SEQUENCE</scope>
    <source>
        <strain evidence="13">ZZ-2019</strain>
        <tissue evidence="13">Adductor muscle</tissue>
    </source>
</reference>
<evidence type="ECO:0000256" key="3">
    <source>
        <dbReference type="ARBA" id="ARBA00022603"/>
    </source>
</evidence>
<evidence type="ECO:0000256" key="11">
    <source>
        <dbReference type="PROSITE-ProRule" id="PRU01023"/>
    </source>
</evidence>
<evidence type="ECO:0000256" key="4">
    <source>
        <dbReference type="ARBA" id="ARBA00022679"/>
    </source>
</evidence>
<dbReference type="Proteomes" id="UP001186944">
    <property type="component" value="Unassembled WGS sequence"/>
</dbReference>
<comment type="similarity">
    <text evidence="11">Belongs to the class I-like SAM-binding methyltransferase superfamily. RsmB/NOP family.</text>
</comment>
<keyword evidence="3 11" id="KW-0489">Methyltransferase</keyword>
<keyword evidence="5 11" id="KW-0949">S-adenosyl-L-methionine</keyword>
<keyword evidence="2" id="KW-0698">rRNA processing</keyword>
<dbReference type="Pfam" id="PF01189">
    <property type="entry name" value="Methyltr_RsmB-F"/>
    <property type="match status" value="1"/>
</dbReference>
<dbReference type="InterPro" id="IPR001678">
    <property type="entry name" value="MeTrfase_RsmB-F_NOP2_dom"/>
</dbReference>
<feature type="domain" description="SAM-dependent MTase RsmB/NOP-type" evidence="12">
    <location>
        <begin position="174"/>
        <end position="352"/>
    </location>
</feature>
<accession>A0AA89BUR4</accession>
<evidence type="ECO:0000256" key="1">
    <source>
        <dbReference type="ARBA" id="ARBA00004173"/>
    </source>
</evidence>
<proteinExistence type="inferred from homology"/>
<keyword evidence="7" id="KW-0809">Transit peptide</keyword>
<sequence length="353" mass="40045">MGRRLNTDIALQNFDMFYKPVYGELWPSLRVSLLTSSKYCALLNTYHTEQDKIEEKLVNLGCQNGMAMLSAAFNRLKSKDLSGEGEGEGEGDKYFIKEEVNLDVVPSRPSEKMIDDDEEEDKEENLIRRAENEPIREKNTSLFDFVPADEVFTEKEKLIKAEFESSVYRGNSELVCNDLSKSRLNRLQNTLEWYLGERNPSYINISNQNAVHFQDSGFDKVLVDVPCNTDRHVVAVEENNLFKPGRLHERLTLSTTQRNLLVSGIKACSPGGSVVYSTCTLSPAQNDGVVQAACEYIWKETDIDIAVVDLDFIPAICGDIFKFYKGCRYGQLVIPSLSCNFGPMYFCKIKRLN</sequence>
<dbReference type="PROSITE" id="PS51686">
    <property type="entry name" value="SAM_MT_RSMB_NOP"/>
    <property type="match status" value="1"/>
</dbReference>
<dbReference type="GO" id="GO:0005762">
    <property type="term" value="C:mitochondrial large ribosomal subunit"/>
    <property type="evidence" value="ECO:0007669"/>
    <property type="project" value="TreeGrafter"/>
</dbReference>
<comment type="catalytic activity">
    <reaction evidence="10">
        <text>a cytidine in rRNA + S-adenosyl-L-methionine = a 5-methylcytidine in rRNA + S-adenosyl-L-homocysteine + H(+)</text>
        <dbReference type="Rhea" id="RHEA:61484"/>
        <dbReference type="Rhea" id="RHEA-COMP:15836"/>
        <dbReference type="Rhea" id="RHEA-COMP:15837"/>
        <dbReference type="ChEBI" id="CHEBI:15378"/>
        <dbReference type="ChEBI" id="CHEBI:57856"/>
        <dbReference type="ChEBI" id="CHEBI:59789"/>
        <dbReference type="ChEBI" id="CHEBI:74483"/>
        <dbReference type="ChEBI" id="CHEBI:82748"/>
    </reaction>
</comment>
<dbReference type="GO" id="GO:0031167">
    <property type="term" value="P:rRNA methylation"/>
    <property type="evidence" value="ECO:0007669"/>
    <property type="project" value="TreeGrafter"/>
</dbReference>
<evidence type="ECO:0000256" key="2">
    <source>
        <dbReference type="ARBA" id="ARBA00022552"/>
    </source>
</evidence>
<dbReference type="GO" id="GO:0008173">
    <property type="term" value="F:RNA methyltransferase activity"/>
    <property type="evidence" value="ECO:0007669"/>
    <property type="project" value="InterPro"/>
</dbReference>
<comment type="caution">
    <text evidence="11">Lacks conserved residue(s) required for the propagation of feature annotation.</text>
</comment>
<feature type="binding site" evidence="11">
    <location>
        <position position="178"/>
    </location>
    <ligand>
        <name>S-adenosyl-L-methionine</name>
        <dbReference type="ChEBI" id="CHEBI:59789"/>
    </ligand>
</feature>
<dbReference type="Gene3D" id="3.40.50.150">
    <property type="entry name" value="Vaccinia Virus protein VP39"/>
    <property type="match status" value="1"/>
</dbReference>
<dbReference type="PRINTS" id="PR02008">
    <property type="entry name" value="RCMTFAMILY"/>
</dbReference>
<evidence type="ECO:0000256" key="9">
    <source>
        <dbReference type="ARBA" id="ARBA00042050"/>
    </source>
</evidence>
<evidence type="ECO:0000313" key="14">
    <source>
        <dbReference type="Proteomes" id="UP001186944"/>
    </source>
</evidence>
<feature type="active site" description="Nucleophile" evidence="11">
    <location>
        <position position="279"/>
    </location>
</feature>
<keyword evidence="6 11" id="KW-0694">RNA-binding</keyword>
<keyword evidence="14" id="KW-1185">Reference proteome</keyword>
<gene>
    <name evidence="13" type="ORF">FSP39_003221</name>
</gene>
<protein>
    <recommendedName>
        <fullName evidence="9">NOL1/NOP2/Sun domain family member 4</fullName>
    </recommendedName>
</protein>
<evidence type="ECO:0000256" key="5">
    <source>
        <dbReference type="ARBA" id="ARBA00022691"/>
    </source>
</evidence>
<evidence type="ECO:0000259" key="12">
    <source>
        <dbReference type="PROSITE" id="PS51686"/>
    </source>
</evidence>
<feature type="binding site" evidence="11">
    <location>
        <position position="224"/>
    </location>
    <ligand>
        <name>S-adenosyl-L-methionine</name>
        <dbReference type="ChEBI" id="CHEBI:59789"/>
    </ligand>
</feature>
<dbReference type="PANTHER" id="PTHR22808:SF3">
    <property type="entry name" value="5-METHYLCYTOSINE RRNA METHYLTRANSFERASE NSUN4"/>
    <property type="match status" value="1"/>
</dbReference>
<dbReference type="Gene3D" id="6.20.240.40">
    <property type="match status" value="1"/>
</dbReference>
<comment type="caution">
    <text evidence="13">The sequence shown here is derived from an EMBL/GenBank/DDBJ whole genome shotgun (WGS) entry which is preliminary data.</text>
</comment>
<dbReference type="GO" id="GO:0003723">
    <property type="term" value="F:RNA binding"/>
    <property type="evidence" value="ECO:0007669"/>
    <property type="project" value="UniProtKB-UniRule"/>
</dbReference>
<organism evidence="13 14">
    <name type="scientific">Pinctada imbricata</name>
    <name type="common">Atlantic pearl-oyster</name>
    <name type="synonym">Pinctada martensii</name>
    <dbReference type="NCBI Taxonomy" id="66713"/>
    <lineage>
        <taxon>Eukaryota</taxon>
        <taxon>Metazoa</taxon>
        <taxon>Spiralia</taxon>
        <taxon>Lophotrochozoa</taxon>
        <taxon>Mollusca</taxon>
        <taxon>Bivalvia</taxon>
        <taxon>Autobranchia</taxon>
        <taxon>Pteriomorphia</taxon>
        <taxon>Pterioida</taxon>
        <taxon>Pterioidea</taxon>
        <taxon>Pteriidae</taxon>
        <taxon>Pinctada</taxon>
    </lineage>
</organism>
<comment type="subcellular location">
    <subcellularLocation>
        <location evidence="1">Mitochondrion</location>
    </subcellularLocation>
</comment>
<keyword evidence="8" id="KW-0496">Mitochondrion</keyword>
<dbReference type="InterPro" id="IPR023267">
    <property type="entry name" value="RCMT"/>
</dbReference>
<evidence type="ECO:0000256" key="6">
    <source>
        <dbReference type="ARBA" id="ARBA00022884"/>
    </source>
</evidence>
<evidence type="ECO:0000313" key="13">
    <source>
        <dbReference type="EMBL" id="KAK3096778.1"/>
    </source>
</evidence>
<name>A0AA89BUR4_PINIB</name>
<evidence type="ECO:0000256" key="8">
    <source>
        <dbReference type="ARBA" id="ARBA00023128"/>
    </source>
</evidence>
<dbReference type="PANTHER" id="PTHR22808">
    <property type="entry name" value="NCL1 YEAST -RELATED NOL1/NOP2/FMU SUN DOMAIN-CONTAINING"/>
    <property type="match status" value="1"/>
</dbReference>
<evidence type="ECO:0000256" key="7">
    <source>
        <dbReference type="ARBA" id="ARBA00022946"/>
    </source>
</evidence>
<dbReference type="EMBL" id="VSWD01000007">
    <property type="protein sequence ID" value="KAK3096778.1"/>
    <property type="molecule type" value="Genomic_DNA"/>
</dbReference>
<dbReference type="InterPro" id="IPR029063">
    <property type="entry name" value="SAM-dependent_MTases_sf"/>
</dbReference>
<keyword evidence="4 11" id="KW-0808">Transferase</keyword>
<dbReference type="SUPFAM" id="SSF53335">
    <property type="entry name" value="S-adenosyl-L-methionine-dependent methyltransferases"/>
    <property type="match status" value="1"/>
</dbReference>
<dbReference type="AlphaFoldDB" id="A0AA89BUR4"/>